<dbReference type="Pfam" id="PF03995">
    <property type="entry name" value="Inhibitor_I36"/>
    <property type="match status" value="1"/>
</dbReference>
<dbReference type="OrthoDB" id="3482292at2"/>
<keyword evidence="3" id="KW-1185">Reference proteome</keyword>
<evidence type="ECO:0000313" key="3">
    <source>
        <dbReference type="Proteomes" id="UP000309174"/>
    </source>
</evidence>
<dbReference type="EMBL" id="VCKW01000003">
    <property type="protein sequence ID" value="TMR07243.1"/>
    <property type="molecule type" value="Genomic_DNA"/>
</dbReference>
<protein>
    <recommendedName>
        <fullName evidence="4">Peptidase inhibitor family I36</fullName>
    </recommendedName>
</protein>
<evidence type="ECO:0000256" key="1">
    <source>
        <dbReference type="SAM" id="SignalP"/>
    </source>
</evidence>
<proteinExistence type="predicted"/>
<name>A0A5C4JJH6_9ACTN</name>
<gene>
    <name evidence="2" type="ORF">ETD83_01200</name>
</gene>
<reference evidence="2 3" key="1">
    <citation type="submission" date="2019-05" db="EMBL/GenBank/DDBJ databases">
        <title>Draft genome sequence of Actinomadura sp. 14C53.</title>
        <authorList>
            <person name="Saricaoglu S."/>
            <person name="Isik K."/>
        </authorList>
    </citation>
    <scope>NUCLEOTIDE SEQUENCE [LARGE SCALE GENOMIC DNA]</scope>
    <source>
        <strain evidence="2 3">14C53</strain>
    </source>
</reference>
<accession>A0A5C4JJH6</accession>
<keyword evidence="1" id="KW-0732">Signal</keyword>
<comment type="caution">
    <text evidence="2">The sequence shown here is derived from an EMBL/GenBank/DDBJ whole genome shotgun (WGS) entry which is preliminary data.</text>
</comment>
<sequence>MIMWGTPHSPKECTPMKRSLGRAALALALAASATALSASPASATTPNDFPDCPKHSLCAWSESDFKGKVTTFRPGGGCFDTPFPIRSGANTFPYGGGIDVILVIYTGKGCTGELLVNLSRGAYKDSLPAEGLSAESAW</sequence>
<feature type="chain" id="PRO_5022752987" description="Peptidase inhibitor family I36" evidence="1">
    <location>
        <begin position="44"/>
        <end position="138"/>
    </location>
</feature>
<dbReference type="AlphaFoldDB" id="A0A5C4JJH6"/>
<evidence type="ECO:0008006" key="4">
    <source>
        <dbReference type="Google" id="ProtNLM"/>
    </source>
</evidence>
<evidence type="ECO:0000313" key="2">
    <source>
        <dbReference type="EMBL" id="TMR07243.1"/>
    </source>
</evidence>
<organism evidence="2 3">
    <name type="scientific">Actinomadura soli</name>
    <dbReference type="NCBI Taxonomy" id="2508997"/>
    <lineage>
        <taxon>Bacteria</taxon>
        <taxon>Bacillati</taxon>
        <taxon>Actinomycetota</taxon>
        <taxon>Actinomycetes</taxon>
        <taxon>Streptosporangiales</taxon>
        <taxon>Thermomonosporaceae</taxon>
        <taxon>Actinomadura</taxon>
    </lineage>
</organism>
<dbReference type="Proteomes" id="UP000309174">
    <property type="component" value="Unassembled WGS sequence"/>
</dbReference>
<feature type="signal peptide" evidence="1">
    <location>
        <begin position="1"/>
        <end position="43"/>
    </location>
</feature>